<dbReference type="Pfam" id="PF00749">
    <property type="entry name" value="tRNA-synt_1c"/>
    <property type="match status" value="1"/>
</dbReference>
<evidence type="ECO:0000313" key="9">
    <source>
        <dbReference type="EMBL" id="WOO41640.1"/>
    </source>
</evidence>
<gene>
    <name evidence="9" type="ORF">RZN69_00970</name>
</gene>
<evidence type="ECO:0000256" key="2">
    <source>
        <dbReference type="ARBA" id="ARBA00022723"/>
    </source>
</evidence>
<dbReference type="RefSeq" id="WP_317834124.1">
    <property type="nucleotide sequence ID" value="NZ_CP136920.1"/>
</dbReference>
<evidence type="ECO:0000256" key="4">
    <source>
        <dbReference type="ARBA" id="ARBA00022833"/>
    </source>
</evidence>
<feature type="domain" description="Glutamyl/glutaminyl-tRNA synthetase class Ib catalytic" evidence="8">
    <location>
        <begin position="7"/>
        <end position="284"/>
    </location>
</feature>
<dbReference type="GO" id="GO:0005829">
    <property type="term" value="C:cytosol"/>
    <property type="evidence" value="ECO:0007669"/>
    <property type="project" value="TreeGrafter"/>
</dbReference>
<keyword evidence="2" id="KW-0479">Metal-binding</keyword>
<dbReference type="EMBL" id="CP136920">
    <property type="protein sequence ID" value="WOO41640.1"/>
    <property type="molecule type" value="Genomic_DNA"/>
</dbReference>
<dbReference type="Proteomes" id="UP001304300">
    <property type="component" value="Chromosome"/>
</dbReference>
<dbReference type="Gene3D" id="3.40.50.620">
    <property type="entry name" value="HUPs"/>
    <property type="match status" value="1"/>
</dbReference>
<dbReference type="InterPro" id="IPR049940">
    <property type="entry name" value="GluQ/Sye"/>
</dbReference>
<dbReference type="GO" id="GO:0005524">
    <property type="term" value="F:ATP binding"/>
    <property type="evidence" value="ECO:0007669"/>
    <property type="project" value="UniProtKB-KW"/>
</dbReference>
<dbReference type="PANTHER" id="PTHR43311">
    <property type="entry name" value="GLUTAMATE--TRNA LIGASE"/>
    <property type="match status" value="1"/>
</dbReference>
<protein>
    <submittedName>
        <fullName evidence="9">Glutamate--tRNA ligase family protein</fullName>
    </submittedName>
</protein>
<dbReference type="AlphaFoldDB" id="A0AAQ3QW81"/>
<evidence type="ECO:0000256" key="5">
    <source>
        <dbReference type="ARBA" id="ARBA00022840"/>
    </source>
</evidence>
<comment type="similarity">
    <text evidence="7">Belongs to the class-I aminoacyl-tRNA synthetase family.</text>
</comment>
<dbReference type="InterPro" id="IPR001412">
    <property type="entry name" value="aa-tRNA-synth_I_CS"/>
</dbReference>
<sequence length="292" mass="33589">MTSTNYRGRIAPTPTGRLHLGHAQTFKTVYERCQRENGTLIYRDEDLDPQRCKQEFSEMALEDLRWLGIDWQEGPDVGGENGPYQQSKRMQHYLLAWEMLRNAGVIYPDTHSRKDLREVAAAHESWESVSAPHEEDEAREPLFPKQWRPPYGTGLDALEPGEVNWRFRVNDSETVAFFDMALGLTRFVADKDFGDFLIWRRDGVPSYELAVVVDDIAMSITEVVRGEDLLKSTARQLLIYRALEATPPAFYHCPLVRDAQGKRLAKRHDALSIRSLREAGKKPEEVQMLNQI</sequence>
<dbReference type="GO" id="GO:0004818">
    <property type="term" value="F:glutamate-tRNA ligase activity"/>
    <property type="evidence" value="ECO:0007669"/>
    <property type="project" value="TreeGrafter"/>
</dbReference>
<evidence type="ECO:0000256" key="1">
    <source>
        <dbReference type="ARBA" id="ARBA00022598"/>
    </source>
</evidence>
<keyword evidence="4" id="KW-0862">Zinc</keyword>
<keyword evidence="6 7" id="KW-0030">Aminoacyl-tRNA synthetase</keyword>
<evidence type="ECO:0000256" key="7">
    <source>
        <dbReference type="RuleBase" id="RU363037"/>
    </source>
</evidence>
<organism evidence="9 10">
    <name type="scientific">Rubellicoccus peritrichatus</name>
    <dbReference type="NCBI Taxonomy" id="3080537"/>
    <lineage>
        <taxon>Bacteria</taxon>
        <taxon>Pseudomonadati</taxon>
        <taxon>Verrucomicrobiota</taxon>
        <taxon>Opitutia</taxon>
        <taxon>Puniceicoccales</taxon>
        <taxon>Cerasicoccaceae</taxon>
        <taxon>Rubellicoccus</taxon>
    </lineage>
</organism>
<keyword evidence="5 7" id="KW-0067">ATP-binding</keyword>
<dbReference type="GO" id="GO:0006424">
    <property type="term" value="P:glutamyl-tRNA aminoacylation"/>
    <property type="evidence" value="ECO:0007669"/>
    <property type="project" value="TreeGrafter"/>
</dbReference>
<keyword evidence="1 7" id="KW-0436">Ligase</keyword>
<dbReference type="PANTHER" id="PTHR43311:SF1">
    <property type="entry name" value="GLUTAMYL-Q TRNA(ASP) SYNTHETASE"/>
    <property type="match status" value="1"/>
</dbReference>
<reference evidence="9 10" key="1">
    <citation type="submission" date="2023-10" db="EMBL/GenBank/DDBJ databases">
        <title>Rubellicoccus peritrichatus gen. nov., sp. nov., isolated from an algae of coral reef tank.</title>
        <authorList>
            <person name="Luo J."/>
        </authorList>
    </citation>
    <scope>NUCLEOTIDE SEQUENCE [LARGE SCALE GENOMIC DNA]</scope>
    <source>
        <strain evidence="9 10">CR14</strain>
    </source>
</reference>
<keyword evidence="7" id="KW-0648">Protein biosynthesis</keyword>
<evidence type="ECO:0000259" key="8">
    <source>
        <dbReference type="Pfam" id="PF00749"/>
    </source>
</evidence>
<dbReference type="InterPro" id="IPR020058">
    <property type="entry name" value="Glu/Gln-tRNA-synth_Ib_cat-dom"/>
</dbReference>
<dbReference type="InterPro" id="IPR014729">
    <property type="entry name" value="Rossmann-like_a/b/a_fold"/>
</dbReference>
<keyword evidence="10" id="KW-1185">Reference proteome</keyword>
<evidence type="ECO:0000313" key="10">
    <source>
        <dbReference type="Proteomes" id="UP001304300"/>
    </source>
</evidence>
<evidence type="ECO:0000256" key="6">
    <source>
        <dbReference type="ARBA" id="ARBA00023146"/>
    </source>
</evidence>
<evidence type="ECO:0000256" key="3">
    <source>
        <dbReference type="ARBA" id="ARBA00022741"/>
    </source>
</evidence>
<accession>A0AAQ3QW81</accession>
<proteinExistence type="inferred from homology"/>
<keyword evidence="3 7" id="KW-0547">Nucleotide-binding</keyword>
<name>A0AAQ3QW81_9BACT</name>
<dbReference type="PRINTS" id="PR00987">
    <property type="entry name" value="TRNASYNTHGLU"/>
</dbReference>
<dbReference type="KEGG" id="puo:RZN69_00970"/>
<dbReference type="SUPFAM" id="SSF52374">
    <property type="entry name" value="Nucleotidylyl transferase"/>
    <property type="match status" value="1"/>
</dbReference>
<dbReference type="PROSITE" id="PS00178">
    <property type="entry name" value="AA_TRNA_LIGASE_I"/>
    <property type="match status" value="1"/>
</dbReference>
<dbReference type="InterPro" id="IPR000924">
    <property type="entry name" value="Glu/Gln-tRNA-synth"/>
</dbReference>